<keyword evidence="8 12" id="KW-0862">Zinc</keyword>
<reference evidence="17 18" key="1">
    <citation type="submission" date="2013-11" db="EMBL/GenBank/DDBJ databases">
        <title>The Genome Sequence of Fusobacterium sp. 7_1.</title>
        <authorList>
            <consortium name="The Broad Institute Genome Sequencing Platform"/>
            <person name="Earl A."/>
            <person name="Ward D."/>
            <person name="Feldgarden M."/>
            <person name="Gevers D."/>
            <person name="Strauss J."/>
            <person name="Ambrose C.E."/>
            <person name="Allen-Vercoe E."/>
            <person name="Walker B."/>
            <person name="Young S.K."/>
            <person name="Zeng Q."/>
            <person name="Gargeya S."/>
            <person name="Fitzgerald M."/>
            <person name="Haas B."/>
            <person name="Abouelleil A."/>
            <person name="Alvarado L."/>
            <person name="Arachchi H.M."/>
            <person name="Berlin A.M."/>
            <person name="Chapman S.B."/>
            <person name="Goldberg J."/>
            <person name="Griggs A."/>
            <person name="Gujja S."/>
            <person name="Hansen M."/>
            <person name="Howarth C."/>
            <person name="Imamovic A."/>
            <person name="Larimer J."/>
            <person name="McCowen C."/>
            <person name="Montmayeur A."/>
            <person name="Murphy C."/>
            <person name="Neiman D."/>
            <person name="Pearson M."/>
            <person name="Priest M."/>
            <person name="Roberts A."/>
            <person name="Saif S."/>
            <person name="Shea T."/>
            <person name="Sisk P."/>
            <person name="Sykes S."/>
            <person name="Wortman J."/>
            <person name="Nusbaum C."/>
            <person name="Birren B."/>
        </authorList>
    </citation>
    <scope>NUCLEOTIDE SEQUENCE [LARGE SCALE GENOMIC DNA]</scope>
    <source>
        <strain evidence="17 18">7_1</strain>
    </source>
</reference>
<evidence type="ECO:0000256" key="2">
    <source>
        <dbReference type="ARBA" id="ARBA00004882"/>
    </source>
</evidence>
<dbReference type="SUPFAM" id="SSF53597">
    <property type="entry name" value="Dihydrofolate reductase-like"/>
    <property type="match status" value="1"/>
</dbReference>
<name>A0A140PRN3_9FUSO</name>
<dbReference type="GO" id="GO:0050661">
    <property type="term" value="F:NADP binding"/>
    <property type="evidence" value="ECO:0007669"/>
    <property type="project" value="InterPro"/>
</dbReference>
<evidence type="ECO:0000256" key="3">
    <source>
        <dbReference type="ARBA" id="ARBA00004910"/>
    </source>
</evidence>
<feature type="binding site" evidence="14">
    <location>
        <position position="300"/>
    </location>
    <ligand>
        <name>substrate</name>
    </ligand>
</feature>
<keyword evidence="7 12" id="KW-0378">Hydrolase</keyword>
<comment type="catalytic activity">
    <reaction evidence="12">
        <text>2,5-diamino-6-hydroxy-4-(5-phosphoribosylamino)-pyrimidine + H2O + H(+) = 5-amino-6-(5-phospho-D-ribosylamino)uracil + NH4(+)</text>
        <dbReference type="Rhea" id="RHEA:21868"/>
        <dbReference type="ChEBI" id="CHEBI:15377"/>
        <dbReference type="ChEBI" id="CHEBI:15378"/>
        <dbReference type="ChEBI" id="CHEBI:28938"/>
        <dbReference type="ChEBI" id="CHEBI:58453"/>
        <dbReference type="ChEBI" id="CHEBI:58614"/>
        <dbReference type="EC" id="3.5.4.26"/>
    </reaction>
</comment>
<comment type="similarity">
    <text evidence="5 12">In the C-terminal section; belongs to the HTP reductase family.</text>
</comment>
<evidence type="ECO:0000313" key="17">
    <source>
        <dbReference type="EMBL" id="EEO43124.1"/>
    </source>
</evidence>
<sequence length="370" mass="41158">MDKNSDEKYMARAIELAKRGTGSVNPNPLVGAVVVKDGKIIGEGWHKKYGGPHAEVWALNEAGENAKGATIYVTLESCSHQGKTPPCAKRIVEAGIKRCVVACIDPNPLVAGKGMKIIEDAGIEVKFGVLEKEAKDVNKIFLKYIENKIPYLFLKCGITLDGKIATRSGKSKWITNEIAREKVQFLRTKFMAIMVGINTVLKDNPSLDSRLDEKKFGIEKRNPFRIVVDPNLESPIEAKFLNFNDGKAIIVTSNDNRELEKIKEYKNLGTRFIFLEGKIFKMKDILKELGKLEIDSVLLEGGSGLISTAFKENIINAGEIFIAPKIIGDNSAIPFINGFNFDNMEDVFKLPNPKFNIYGDNISIEFEKNK</sequence>
<dbReference type="PIRSF" id="PIRSF006769">
    <property type="entry name" value="RibD"/>
    <property type="match status" value="1"/>
</dbReference>
<dbReference type="InterPro" id="IPR002125">
    <property type="entry name" value="CMP_dCMP_dom"/>
</dbReference>
<dbReference type="GO" id="GO:0009231">
    <property type="term" value="P:riboflavin biosynthetic process"/>
    <property type="evidence" value="ECO:0007669"/>
    <property type="project" value="UniProtKB-UniPathway"/>
</dbReference>
<dbReference type="UniPathway" id="UPA00275">
    <property type="reaction ID" value="UER00401"/>
</dbReference>
<dbReference type="eggNOG" id="COG1985">
    <property type="taxonomic scope" value="Bacteria"/>
</dbReference>
<evidence type="ECO:0000256" key="11">
    <source>
        <dbReference type="ARBA" id="ARBA00023268"/>
    </source>
</evidence>
<dbReference type="InterPro" id="IPR024072">
    <property type="entry name" value="DHFR-like_dom_sf"/>
</dbReference>
<evidence type="ECO:0000256" key="15">
    <source>
        <dbReference type="PIRSR" id="PIRSR006769-3"/>
    </source>
</evidence>
<evidence type="ECO:0000313" key="18">
    <source>
        <dbReference type="Proteomes" id="UP000002799"/>
    </source>
</evidence>
<keyword evidence="10 12" id="KW-0560">Oxidoreductase</keyword>
<dbReference type="RefSeq" id="WP_008702027.1">
    <property type="nucleotide sequence ID" value="NZ_AKBT01000001.1"/>
</dbReference>
<dbReference type="FunFam" id="3.40.140.10:FF:000025">
    <property type="entry name" value="Riboflavin biosynthesis protein RibD"/>
    <property type="match status" value="1"/>
</dbReference>
<feature type="binding site" evidence="15">
    <location>
        <position position="53"/>
    </location>
    <ligand>
        <name>Zn(2+)</name>
        <dbReference type="ChEBI" id="CHEBI:29105"/>
        <note>catalytic</note>
    </ligand>
</feature>
<feature type="binding site" evidence="14">
    <location>
        <position position="171"/>
    </location>
    <ligand>
        <name>substrate</name>
    </ligand>
</feature>
<protein>
    <recommendedName>
        <fullName evidence="12">Riboflavin biosynthesis protein RibD</fullName>
    </recommendedName>
    <domain>
        <recommendedName>
            <fullName evidence="12">Diaminohydroxyphosphoribosylaminopyrimidine deaminase</fullName>
            <shortName evidence="12">DRAP deaminase</shortName>
            <ecNumber evidence="12">3.5.4.26</ecNumber>
        </recommendedName>
        <alternativeName>
            <fullName evidence="12">Riboflavin-specific deaminase</fullName>
        </alternativeName>
    </domain>
    <domain>
        <recommendedName>
            <fullName evidence="12">5-amino-6-(5-phosphoribosylamino)uracil reductase</fullName>
            <ecNumber evidence="12">1.1.1.193</ecNumber>
        </recommendedName>
        <alternativeName>
            <fullName evidence="12">HTP reductase</fullName>
        </alternativeName>
    </domain>
</protein>
<comment type="catalytic activity">
    <reaction evidence="12">
        <text>5-amino-6-(5-phospho-D-ribitylamino)uracil + NADP(+) = 5-amino-6-(5-phospho-D-ribosylamino)uracil + NADPH + H(+)</text>
        <dbReference type="Rhea" id="RHEA:17845"/>
        <dbReference type="ChEBI" id="CHEBI:15378"/>
        <dbReference type="ChEBI" id="CHEBI:57783"/>
        <dbReference type="ChEBI" id="CHEBI:58349"/>
        <dbReference type="ChEBI" id="CHEBI:58421"/>
        <dbReference type="ChEBI" id="CHEBI:58453"/>
        <dbReference type="EC" id="1.1.1.193"/>
    </reaction>
</comment>
<feature type="binding site" evidence="14">
    <location>
        <position position="199"/>
    </location>
    <ligand>
        <name>NADP(+)</name>
        <dbReference type="ChEBI" id="CHEBI:58349"/>
    </ligand>
</feature>
<feature type="domain" description="CMP/dCMP-type deaminase" evidence="16">
    <location>
        <begin position="4"/>
        <end position="130"/>
    </location>
</feature>
<dbReference type="AlphaFoldDB" id="A0A140PRN3"/>
<dbReference type="Gene3D" id="3.40.140.10">
    <property type="entry name" value="Cytidine Deaminase, domain 2"/>
    <property type="match status" value="1"/>
</dbReference>
<evidence type="ECO:0000256" key="12">
    <source>
        <dbReference type="PIRNR" id="PIRNR006769"/>
    </source>
</evidence>
<keyword evidence="9 12" id="KW-0521">NADP</keyword>
<keyword evidence="6 12" id="KW-0479">Metal-binding</keyword>
<feature type="binding site" evidence="14">
    <location>
        <position position="203"/>
    </location>
    <ligand>
        <name>substrate</name>
    </ligand>
</feature>
<comment type="cofactor">
    <cofactor evidence="12 15">
        <name>Zn(2+)</name>
        <dbReference type="ChEBI" id="CHEBI:29105"/>
    </cofactor>
    <text evidence="12 15">Binds 1 zinc ion.</text>
</comment>
<feature type="binding site" evidence="14">
    <location>
        <position position="157"/>
    </location>
    <ligand>
        <name>NADP(+)</name>
        <dbReference type="ChEBI" id="CHEBI:58349"/>
    </ligand>
</feature>
<evidence type="ECO:0000256" key="9">
    <source>
        <dbReference type="ARBA" id="ARBA00022857"/>
    </source>
</evidence>
<evidence type="ECO:0000256" key="10">
    <source>
        <dbReference type="ARBA" id="ARBA00023002"/>
    </source>
</evidence>
<dbReference type="GO" id="GO:0046872">
    <property type="term" value="F:metal ion binding"/>
    <property type="evidence" value="ECO:0007669"/>
    <property type="project" value="UniProtKB-KW"/>
</dbReference>
<dbReference type="Gene3D" id="3.40.430.10">
    <property type="entry name" value="Dihydrofolate Reductase, subunit A"/>
    <property type="match status" value="1"/>
</dbReference>
<dbReference type="InterPro" id="IPR016193">
    <property type="entry name" value="Cytidine_deaminase-like"/>
</dbReference>
<feature type="binding site" evidence="14">
    <location>
        <position position="173"/>
    </location>
    <ligand>
        <name>NADP(+)</name>
        <dbReference type="ChEBI" id="CHEBI:58349"/>
    </ligand>
</feature>
<dbReference type="HOGENOM" id="CLU_036590_1_2_0"/>
<comment type="function">
    <text evidence="1 12">Converts 2,5-diamino-6-(ribosylamino)-4(3h)-pyrimidinone 5'-phosphate into 5-amino-6-(ribosylamino)-2,4(1h,3h)-pyrimidinedione 5'-phosphate.</text>
</comment>
<evidence type="ECO:0000256" key="14">
    <source>
        <dbReference type="PIRSR" id="PIRSR006769-2"/>
    </source>
</evidence>
<evidence type="ECO:0000256" key="4">
    <source>
        <dbReference type="ARBA" id="ARBA00005259"/>
    </source>
</evidence>
<dbReference type="GO" id="GO:0008703">
    <property type="term" value="F:5-amino-6-(5-phosphoribosylamino)uracil reductase activity"/>
    <property type="evidence" value="ECO:0007669"/>
    <property type="project" value="UniProtKB-EC"/>
</dbReference>
<dbReference type="InterPro" id="IPR011549">
    <property type="entry name" value="RibD_C"/>
</dbReference>
<dbReference type="InterPro" id="IPR002734">
    <property type="entry name" value="RibDG_C"/>
</dbReference>
<dbReference type="InterPro" id="IPR004794">
    <property type="entry name" value="Eubact_RibD"/>
</dbReference>
<feature type="binding site" evidence="15">
    <location>
        <position position="78"/>
    </location>
    <ligand>
        <name>Zn(2+)</name>
        <dbReference type="ChEBI" id="CHEBI:29105"/>
        <note>catalytic</note>
    </ligand>
</feature>
<comment type="similarity">
    <text evidence="4 12">In the N-terminal section; belongs to the cytidine and deoxycytidylate deaminase family.</text>
</comment>
<evidence type="ECO:0000256" key="6">
    <source>
        <dbReference type="ARBA" id="ARBA00022723"/>
    </source>
</evidence>
<dbReference type="SUPFAM" id="SSF53927">
    <property type="entry name" value="Cytidine deaminase-like"/>
    <property type="match status" value="1"/>
</dbReference>
<dbReference type="EMBL" id="CP007062">
    <property type="protein sequence ID" value="EEO43124.1"/>
    <property type="molecule type" value="Genomic_DNA"/>
</dbReference>
<dbReference type="eggNOG" id="COG0117">
    <property type="taxonomic scope" value="Bacteria"/>
</dbReference>
<dbReference type="Pfam" id="PF00383">
    <property type="entry name" value="dCMP_cyt_deam_1"/>
    <property type="match status" value="1"/>
</dbReference>
<dbReference type="CDD" id="cd01284">
    <property type="entry name" value="Riboflavin_deaminase-reductase"/>
    <property type="match status" value="1"/>
</dbReference>
<evidence type="ECO:0000256" key="5">
    <source>
        <dbReference type="ARBA" id="ARBA00007417"/>
    </source>
</evidence>
<keyword evidence="12" id="KW-0686">Riboflavin biosynthesis</keyword>
<evidence type="ECO:0000259" key="16">
    <source>
        <dbReference type="PROSITE" id="PS51747"/>
    </source>
</evidence>
<evidence type="ECO:0000256" key="8">
    <source>
        <dbReference type="ARBA" id="ARBA00022833"/>
    </source>
</evidence>
<feature type="binding site" evidence="15">
    <location>
        <position position="87"/>
    </location>
    <ligand>
        <name>Zn(2+)</name>
        <dbReference type="ChEBI" id="CHEBI:29105"/>
        <note>catalytic</note>
    </ligand>
</feature>
<comment type="pathway">
    <text evidence="2 12">Cofactor biosynthesis; riboflavin biosynthesis; 5-amino-6-(D-ribitylamino)uracil from GTP: step 2/4.</text>
</comment>
<dbReference type="PANTHER" id="PTHR38011:SF7">
    <property type="entry name" value="2,5-DIAMINO-6-RIBOSYLAMINO-4(3H)-PYRIMIDINONE 5'-PHOSPHATE REDUCTASE"/>
    <property type="match status" value="1"/>
</dbReference>
<evidence type="ECO:0000256" key="13">
    <source>
        <dbReference type="PIRSR" id="PIRSR006769-1"/>
    </source>
</evidence>
<dbReference type="KEGG" id="fne:FSDG_01683"/>
<dbReference type="EC" id="3.5.4.26" evidence="12"/>
<dbReference type="PROSITE" id="PS51747">
    <property type="entry name" value="CYT_DCMP_DEAMINASES_2"/>
    <property type="match status" value="1"/>
</dbReference>
<dbReference type="Proteomes" id="UP000002799">
    <property type="component" value="Chromosome"/>
</dbReference>
<dbReference type="Pfam" id="PF01872">
    <property type="entry name" value="RibD_C"/>
    <property type="match status" value="1"/>
</dbReference>
<dbReference type="InterPro" id="IPR050765">
    <property type="entry name" value="Riboflavin_Biosynth_HTPR"/>
</dbReference>
<evidence type="ECO:0000256" key="7">
    <source>
        <dbReference type="ARBA" id="ARBA00022801"/>
    </source>
</evidence>
<dbReference type="NCBIfam" id="TIGR00326">
    <property type="entry name" value="eubact_ribD"/>
    <property type="match status" value="1"/>
</dbReference>
<feature type="binding site" evidence="14">
    <location>
        <position position="207"/>
    </location>
    <ligand>
        <name>substrate</name>
    </ligand>
</feature>
<gene>
    <name evidence="17" type="ORF">FSDG_01683</name>
</gene>
<keyword evidence="11" id="KW-0511">Multifunctional enzyme</keyword>
<comment type="pathway">
    <text evidence="3 12">Cofactor biosynthesis; riboflavin biosynthesis; 5-amino-6-(D-ribitylamino)uracil from GTP: step 3/4.</text>
</comment>
<evidence type="ECO:0000256" key="1">
    <source>
        <dbReference type="ARBA" id="ARBA00002151"/>
    </source>
</evidence>
<dbReference type="EC" id="1.1.1.193" evidence="12"/>
<feature type="binding site" evidence="14">
    <location>
        <position position="187"/>
    </location>
    <ligand>
        <name>substrate</name>
    </ligand>
</feature>
<dbReference type="GO" id="GO:0008835">
    <property type="term" value="F:diaminohydroxyphosphoribosylaminopyrimidine deaminase activity"/>
    <property type="evidence" value="ECO:0007669"/>
    <property type="project" value="UniProtKB-EC"/>
</dbReference>
<feature type="binding site" evidence="14">
    <location>
        <position position="210"/>
    </location>
    <ligand>
        <name>substrate</name>
    </ligand>
</feature>
<dbReference type="PANTHER" id="PTHR38011">
    <property type="entry name" value="DIHYDROFOLATE REDUCTASE FAMILY PROTEIN (AFU_ORTHOLOGUE AFUA_8G06820)"/>
    <property type="match status" value="1"/>
</dbReference>
<accession>A0A140PRN3</accession>
<organism evidence="17">
    <name type="scientific">Fusobacterium animalis 7_1</name>
    <dbReference type="NCBI Taxonomy" id="457405"/>
    <lineage>
        <taxon>Bacteria</taxon>
        <taxon>Fusobacteriati</taxon>
        <taxon>Fusobacteriota</taxon>
        <taxon>Fusobacteriia</taxon>
        <taxon>Fusobacteriales</taxon>
        <taxon>Fusobacteriaceae</taxon>
        <taxon>Fusobacterium</taxon>
    </lineage>
</organism>
<proteinExistence type="inferred from homology"/>
<dbReference type="NCBIfam" id="TIGR00227">
    <property type="entry name" value="ribD_Cterm"/>
    <property type="match status" value="1"/>
</dbReference>
<feature type="active site" description="Proton donor" evidence="13">
    <location>
        <position position="55"/>
    </location>
</feature>